<feature type="region of interest" description="Disordered" evidence="1">
    <location>
        <begin position="55"/>
        <end position="75"/>
    </location>
</feature>
<dbReference type="Pfam" id="PF08378">
    <property type="entry name" value="NERD"/>
    <property type="match status" value="1"/>
</dbReference>
<feature type="compositionally biased region" description="Basic and acidic residues" evidence="1">
    <location>
        <begin position="63"/>
        <end position="75"/>
    </location>
</feature>
<accession>A0ABU0Z1P5</accession>
<dbReference type="Proteomes" id="UP001235133">
    <property type="component" value="Unassembled WGS sequence"/>
</dbReference>
<organism evidence="3 4">
    <name type="scientific">Microbacterium psychrotolerans</name>
    <dbReference type="NCBI Taxonomy" id="3068321"/>
    <lineage>
        <taxon>Bacteria</taxon>
        <taxon>Bacillati</taxon>
        <taxon>Actinomycetota</taxon>
        <taxon>Actinomycetes</taxon>
        <taxon>Micrococcales</taxon>
        <taxon>Microbacteriaceae</taxon>
        <taxon>Microbacterium</taxon>
    </lineage>
</organism>
<dbReference type="RefSeq" id="WP_308868039.1">
    <property type="nucleotide sequence ID" value="NZ_JAVFWO010000003.1"/>
</dbReference>
<proteinExistence type="predicted"/>
<comment type="caution">
    <text evidence="3">The sequence shown here is derived from an EMBL/GenBank/DDBJ whole genome shotgun (WGS) entry which is preliminary data.</text>
</comment>
<evidence type="ECO:0000259" key="2">
    <source>
        <dbReference type="PROSITE" id="PS50965"/>
    </source>
</evidence>
<dbReference type="PROSITE" id="PS50965">
    <property type="entry name" value="NERD"/>
    <property type="match status" value="1"/>
</dbReference>
<keyword evidence="4" id="KW-1185">Reference proteome</keyword>
<feature type="domain" description="NERD" evidence="2">
    <location>
        <begin position="104"/>
        <end position="202"/>
    </location>
</feature>
<evidence type="ECO:0000313" key="3">
    <source>
        <dbReference type="EMBL" id="MDQ7878494.1"/>
    </source>
</evidence>
<sequence length="268" mass="29349">MTLELGPDDKRMRLRYAGTCRLCGQALAAGVEAIYEREMKTVRCIDCTAIKAAPEPGTAGGSARREYERRKDSREQRIRTNHPKLGGLILALSDDPQSTKAWERGAVGEELMARRLADLPDTFRVLHDRRIPGTRANIDHIAIGPSGVWVIDAKRYVDKRPALQVEGGLFRPRVESLRIGGRDGTKLVQGVQSQVARVAAALGDELPLVTGVLCFLEADRPLIGGSFTVAGVQVLWPRLLVKRMVEAPPQTIDVDSIHSRLATAFPSA</sequence>
<evidence type="ECO:0000256" key="1">
    <source>
        <dbReference type="SAM" id="MobiDB-lite"/>
    </source>
</evidence>
<protein>
    <submittedName>
        <fullName evidence="3">Nuclease-related domain-containing protein</fullName>
    </submittedName>
</protein>
<reference evidence="3 4" key="1">
    <citation type="submission" date="2023-08" db="EMBL/GenBank/DDBJ databases">
        <title>Microbacterium psychrotolerans sp. nov., a psychrotolerant bacterium isolated from soil in Heilongjiang Province, China.</title>
        <authorList>
            <person name="An P."/>
            <person name="Zhao D."/>
            <person name="Xiang H."/>
        </authorList>
    </citation>
    <scope>NUCLEOTIDE SEQUENCE [LARGE SCALE GENOMIC DNA]</scope>
    <source>
        <strain evidence="3 4">QXD-8</strain>
    </source>
</reference>
<name>A0ABU0Z1P5_9MICO</name>
<dbReference type="EMBL" id="JAVFWO010000003">
    <property type="protein sequence ID" value="MDQ7878494.1"/>
    <property type="molecule type" value="Genomic_DNA"/>
</dbReference>
<dbReference type="InterPro" id="IPR011528">
    <property type="entry name" value="NERD"/>
</dbReference>
<gene>
    <name evidence="3" type="ORF">Q9R08_10950</name>
</gene>
<evidence type="ECO:0000313" key="4">
    <source>
        <dbReference type="Proteomes" id="UP001235133"/>
    </source>
</evidence>